<dbReference type="RefSeq" id="WP_328662804.1">
    <property type="nucleotide sequence ID" value="NZ_CP108014.1"/>
</dbReference>
<dbReference type="Proteomes" id="UP001621418">
    <property type="component" value="Chromosome"/>
</dbReference>
<proteinExistence type="predicted"/>
<protein>
    <submittedName>
        <fullName evidence="3">Uncharacterized protein</fullName>
    </submittedName>
</protein>
<feature type="compositionally biased region" description="Basic and acidic residues" evidence="1">
    <location>
        <begin position="62"/>
        <end position="76"/>
    </location>
</feature>
<reference evidence="3 4" key="1">
    <citation type="submission" date="2022-10" db="EMBL/GenBank/DDBJ databases">
        <title>The complete genomes of actinobacterial strains from the NBC collection.</title>
        <authorList>
            <person name="Joergensen T.S."/>
            <person name="Alvarez Arevalo M."/>
            <person name="Sterndorff E.B."/>
            <person name="Faurdal D."/>
            <person name="Vuksanovic O."/>
            <person name="Mourched A.-S."/>
            <person name="Charusanti P."/>
            <person name="Shaw S."/>
            <person name="Blin K."/>
            <person name="Weber T."/>
        </authorList>
    </citation>
    <scope>NUCLEOTIDE SEQUENCE [LARGE SCALE GENOMIC DNA]</scope>
    <source>
        <strain evidence="3 4">NBC_01413</strain>
    </source>
</reference>
<dbReference type="EMBL" id="CP109527">
    <property type="protein sequence ID" value="WTY34012.1"/>
    <property type="molecule type" value="Genomic_DNA"/>
</dbReference>
<feature type="region of interest" description="Disordered" evidence="1">
    <location>
        <begin position="45"/>
        <end position="87"/>
    </location>
</feature>
<keyword evidence="4" id="KW-1185">Reference proteome</keyword>
<accession>A0ABZ1N234</accession>
<keyword evidence="2" id="KW-0732">Signal</keyword>
<evidence type="ECO:0000256" key="2">
    <source>
        <dbReference type="SAM" id="SignalP"/>
    </source>
</evidence>
<name>A0ABZ1N234_9NOCA</name>
<organism evidence="3 4">
    <name type="scientific">Nocardia salmonicida</name>
    <dbReference type="NCBI Taxonomy" id="53431"/>
    <lineage>
        <taxon>Bacteria</taxon>
        <taxon>Bacillati</taxon>
        <taxon>Actinomycetota</taxon>
        <taxon>Actinomycetes</taxon>
        <taxon>Mycobacteriales</taxon>
        <taxon>Nocardiaceae</taxon>
        <taxon>Nocardia</taxon>
    </lineage>
</organism>
<feature type="compositionally biased region" description="Basic residues" evidence="1">
    <location>
        <begin position="77"/>
        <end position="87"/>
    </location>
</feature>
<evidence type="ECO:0000313" key="3">
    <source>
        <dbReference type="EMBL" id="WTY34012.1"/>
    </source>
</evidence>
<gene>
    <name evidence="3" type="ORF">OG308_22060</name>
</gene>
<feature type="chain" id="PRO_5047235773" evidence="2">
    <location>
        <begin position="25"/>
        <end position="87"/>
    </location>
</feature>
<feature type="signal peptide" evidence="2">
    <location>
        <begin position="1"/>
        <end position="24"/>
    </location>
</feature>
<evidence type="ECO:0000313" key="4">
    <source>
        <dbReference type="Proteomes" id="UP001621418"/>
    </source>
</evidence>
<sequence length="87" mass="8692">MSNLEFAVAAGILTAFLAAGTVTAQPSAPILRHQHSEVAGNENIAEFAPAGDKDESADDPGIEGKGKGKGKSEGKGKGKGKGKNSGD</sequence>
<evidence type="ECO:0000256" key="1">
    <source>
        <dbReference type="SAM" id="MobiDB-lite"/>
    </source>
</evidence>
<dbReference type="GeneID" id="91376848"/>